<organism evidence="2 3">
    <name type="scientific">Roseateles aquatilis</name>
    <dbReference type="NCBI Taxonomy" id="431061"/>
    <lineage>
        <taxon>Bacteria</taxon>
        <taxon>Pseudomonadati</taxon>
        <taxon>Pseudomonadota</taxon>
        <taxon>Betaproteobacteria</taxon>
        <taxon>Burkholderiales</taxon>
        <taxon>Sphaerotilaceae</taxon>
        <taxon>Roseateles</taxon>
    </lineage>
</organism>
<dbReference type="AlphaFoldDB" id="A0A246JLN0"/>
<evidence type="ECO:0000256" key="1">
    <source>
        <dbReference type="SAM" id="Phobius"/>
    </source>
</evidence>
<dbReference type="EMBL" id="NIOF01000001">
    <property type="protein sequence ID" value="OWQ93512.1"/>
    <property type="molecule type" value="Genomic_DNA"/>
</dbReference>
<dbReference type="Proteomes" id="UP000197468">
    <property type="component" value="Unassembled WGS sequence"/>
</dbReference>
<feature type="transmembrane region" description="Helical" evidence="1">
    <location>
        <begin position="21"/>
        <end position="43"/>
    </location>
</feature>
<evidence type="ECO:0000313" key="2">
    <source>
        <dbReference type="EMBL" id="OWQ93512.1"/>
    </source>
</evidence>
<proteinExistence type="predicted"/>
<evidence type="ECO:0008006" key="4">
    <source>
        <dbReference type="Google" id="ProtNLM"/>
    </source>
</evidence>
<keyword evidence="1" id="KW-0812">Transmembrane</keyword>
<evidence type="ECO:0000313" key="3">
    <source>
        <dbReference type="Proteomes" id="UP000197468"/>
    </source>
</evidence>
<sequence length="91" mass="9647">MDRQIYLASLRRNTAYPTFRGFIALVKWLTYILGGVCVAVGIMAGPFGMVGGIVAGLVLLVMGRIGAEVSLMMADMADASIDTAAARHGQR</sequence>
<reference evidence="2 3" key="1">
    <citation type="journal article" date="2008" name="Int. J. Syst. Evol. Microbiol.">
        <title>Description of Roseateles aquatilis sp. nov. and Roseateles terrae sp. nov., in the class Betaproteobacteria, and emended description of the genus Roseateles.</title>
        <authorList>
            <person name="Gomila M."/>
            <person name="Bowien B."/>
            <person name="Falsen E."/>
            <person name="Moore E.R."/>
            <person name="Lalucat J."/>
        </authorList>
    </citation>
    <scope>NUCLEOTIDE SEQUENCE [LARGE SCALE GENOMIC DNA]</scope>
    <source>
        <strain evidence="2 3">CCUG 48205</strain>
    </source>
</reference>
<comment type="caution">
    <text evidence="2">The sequence shown here is derived from an EMBL/GenBank/DDBJ whole genome shotgun (WGS) entry which is preliminary data.</text>
</comment>
<accession>A0A246JLN0</accession>
<gene>
    <name evidence="2" type="ORF">CDN99_03325</name>
</gene>
<keyword evidence="1" id="KW-0472">Membrane</keyword>
<dbReference type="RefSeq" id="WP_088382658.1">
    <property type="nucleotide sequence ID" value="NZ_NIOF01000001.1"/>
</dbReference>
<keyword evidence="3" id="KW-1185">Reference proteome</keyword>
<protein>
    <recommendedName>
        <fullName evidence="4">DUF4282 domain-containing protein</fullName>
    </recommendedName>
</protein>
<keyword evidence="1" id="KW-1133">Transmembrane helix</keyword>
<feature type="transmembrane region" description="Helical" evidence="1">
    <location>
        <begin position="49"/>
        <end position="67"/>
    </location>
</feature>
<name>A0A246JLN0_9BURK</name>